<dbReference type="EMBL" id="LSSM01004415">
    <property type="protein sequence ID" value="OMJ14963.1"/>
    <property type="molecule type" value="Genomic_DNA"/>
</dbReference>
<sequence>MEIPTTTKLAAKLGARLQQAKVTYSAGSRYNKNTVGRMIDH</sequence>
<gene>
    <name evidence="1" type="ORF">AYI69_g8366</name>
</gene>
<dbReference type="OrthoDB" id="5579505at2759"/>
<keyword evidence="2" id="KW-1185">Reference proteome</keyword>
<evidence type="ECO:0000313" key="1">
    <source>
        <dbReference type="EMBL" id="OMJ14963.1"/>
    </source>
</evidence>
<dbReference type="AlphaFoldDB" id="A0A1R1XK45"/>
<dbReference type="Proteomes" id="UP000187429">
    <property type="component" value="Unassembled WGS sequence"/>
</dbReference>
<protein>
    <submittedName>
        <fullName evidence="1">Uncharacterized protein</fullName>
    </submittedName>
</protein>
<organism evidence="1 2">
    <name type="scientific">Smittium culicis</name>
    <dbReference type="NCBI Taxonomy" id="133412"/>
    <lineage>
        <taxon>Eukaryota</taxon>
        <taxon>Fungi</taxon>
        <taxon>Fungi incertae sedis</taxon>
        <taxon>Zoopagomycota</taxon>
        <taxon>Kickxellomycotina</taxon>
        <taxon>Harpellomycetes</taxon>
        <taxon>Harpellales</taxon>
        <taxon>Legeriomycetaceae</taxon>
        <taxon>Smittium</taxon>
    </lineage>
</organism>
<reference evidence="2" key="1">
    <citation type="submission" date="2017-01" db="EMBL/GenBank/DDBJ databases">
        <authorList>
            <person name="Wang Y."/>
            <person name="White M."/>
            <person name="Kvist S."/>
            <person name="Moncalvo J.-M."/>
        </authorList>
    </citation>
    <scope>NUCLEOTIDE SEQUENCE [LARGE SCALE GENOMIC DNA]</scope>
    <source>
        <strain evidence="2">ID-206-W2</strain>
    </source>
</reference>
<name>A0A1R1XK45_9FUNG</name>
<evidence type="ECO:0000313" key="2">
    <source>
        <dbReference type="Proteomes" id="UP000187429"/>
    </source>
</evidence>
<feature type="non-terminal residue" evidence="1">
    <location>
        <position position="41"/>
    </location>
</feature>
<comment type="caution">
    <text evidence="1">The sequence shown here is derived from an EMBL/GenBank/DDBJ whole genome shotgun (WGS) entry which is preliminary data.</text>
</comment>
<proteinExistence type="predicted"/>
<accession>A0A1R1XK45</accession>